<evidence type="ECO:0000256" key="5">
    <source>
        <dbReference type="ARBA" id="ARBA00023136"/>
    </source>
</evidence>
<feature type="transmembrane region" description="Helical" evidence="6">
    <location>
        <begin position="111"/>
        <end position="134"/>
    </location>
</feature>
<feature type="transmembrane region" description="Helical" evidence="6">
    <location>
        <begin position="544"/>
        <end position="568"/>
    </location>
</feature>
<feature type="transmembrane region" description="Helical" evidence="6">
    <location>
        <begin position="599"/>
        <end position="626"/>
    </location>
</feature>
<feature type="transmembrane region" description="Helical" evidence="6">
    <location>
        <begin position="231"/>
        <end position="257"/>
    </location>
</feature>
<feature type="domain" description="ABC3 transporter permease C-terminal" evidence="7">
    <location>
        <begin position="59"/>
        <end position="170"/>
    </location>
</feature>
<keyword evidence="5 6" id="KW-0472">Membrane</keyword>
<sequence length="673" mass="75732">MLRHLSFLNAKRQVADYLIYFVTLLLAIVLLYGFNSLIFSPEMTPIVTMQMAGMKPLTFFVSFLIVVIIGWLVNYMLKFMLTKRGRKLGTYMLVGISNRQISQMILMENSLLGIGALVLGIPCGVFFAEILKAATMVILGQNYHFSLCLSREGTQLTIVYVLLIFVVALLLNRRQLKKLTLKELIYLESTVGKNVVTSSYVQLFLFAAAVVSFAAGVYCLVQRPFVNAYDILLGLAGCTLFVFLFFESLSGVVVFWIEKHQSFLYSKHRLILYRTFAAKMHSLKRTLQALGVLFMLGLCSLAMASGISKVAEKRQQFVAFDVVVLHQGVAAGMRDYDPILSEVAKIQESYAYNLYHNQQTDFSAIRQQEIADYQVVDMEIKESQYDTYMKLSDYQALRKMLGLQPIKIMDLGYFIHCLDYLEPALSAYGKQHPLKLAGQLELAGVYTEDFNQYTDYGNGNGFILIVPDSAVANTSVLYSLYAAQIKSFADQTGLSEVIQQTPNLTTLLTGSGMMSTVNNSLLVTKDDYVFGRKIENEGSDGLPMILPITLLGIIFCITGATILAVQLLSDRRMVSQQDILLDHLGEAQSQRRKILRNQVLLYFFVPLLPALFAGNVISWILVLEIIRGSFFTTPIPEARLWSLEVIPLVNLIFLVTYVIYGLIVYRQLRQGLE</sequence>
<dbReference type="PANTHER" id="PTHR46795">
    <property type="entry name" value="ABC TRANSPORTER PERMEASE-RELATED-RELATED"/>
    <property type="match status" value="1"/>
</dbReference>
<keyword evidence="9" id="KW-1185">Reference proteome</keyword>
<feature type="transmembrane region" description="Helical" evidence="6">
    <location>
        <begin position="154"/>
        <end position="172"/>
    </location>
</feature>
<reference evidence="8 9" key="1">
    <citation type="submission" date="2021-03" db="EMBL/GenBank/DDBJ databases">
        <title>Enterococcal diversity collection.</title>
        <authorList>
            <person name="Gilmore M.S."/>
            <person name="Schwartzman J."/>
            <person name="Van Tyne D."/>
            <person name="Martin M."/>
            <person name="Earl A.M."/>
            <person name="Manson A.L."/>
            <person name="Straub T."/>
            <person name="Salamzade R."/>
            <person name="Saavedra J."/>
            <person name="Lebreton F."/>
            <person name="Prichula J."/>
            <person name="Schaufler K."/>
            <person name="Gaca A."/>
            <person name="Sgardioli B."/>
            <person name="Wagenaar J."/>
            <person name="Strong T."/>
        </authorList>
    </citation>
    <scope>NUCLEOTIDE SEQUENCE [LARGE SCALE GENOMIC DNA]</scope>
    <source>
        <strain evidence="8 9">669A</strain>
    </source>
</reference>
<dbReference type="Proteomes" id="UP000664601">
    <property type="component" value="Unassembled WGS sequence"/>
</dbReference>
<evidence type="ECO:0000259" key="7">
    <source>
        <dbReference type="Pfam" id="PF02687"/>
    </source>
</evidence>
<organism evidence="8 9">
    <name type="scientific">Candidatus Enterococcus moelleringii</name>
    <dbReference type="NCBI Taxonomy" id="2815325"/>
    <lineage>
        <taxon>Bacteria</taxon>
        <taxon>Bacillati</taxon>
        <taxon>Bacillota</taxon>
        <taxon>Bacilli</taxon>
        <taxon>Lactobacillales</taxon>
        <taxon>Enterococcaceae</taxon>
        <taxon>Enterococcus</taxon>
    </lineage>
</organism>
<comment type="caution">
    <text evidence="8">The sequence shown here is derived from an EMBL/GenBank/DDBJ whole genome shotgun (WGS) entry which is preliminary data.</text>
</comment>
<dbReference type="Pfam" id="PF02687">
    <property type="entry name" value="FtsX"/>
    <property type="match status" value="1"/>
</dbReference>
<evidence type="ECO:0000313" key="8">
    <source>
        <dbReference type="EMBL" id="MBO1305676.1"/>
    </source>
</evidence>
<dbReference type="RefSeq" id="WP_207672616.1">
    <property type="nucleotide sequence ID" value="NZ_JAFREM010000010.1"/>
</dbReference>
<feature type="transmembrane region" description="Helical" evidence="6">
    <location>
        <begin position="203"/>
        <end position="225"/>
    </location>
</feature>
<dbReference type="EMBL" id="JAFREM010000010">
    <property type="protein sequence ID" value="MBO1305676.1"/>
    <property type="molecule type" value="Genomic_DNA"/>
</dbReference>
<evidence type="ECO:0000256" key="3">
    <source>
        <dbReference type="ARBA" id="ARBA00022692"/>
    </source>
</evidence>
<gene>
    <name evidence="8" type="ORF">JZO70_05870</name>
</gene>
<feature type="transmembrane region" description="Helical" evidence="6">
    <location>
        <begin position="17"/>
        <end position="39"/>
    </location>
</feature>
<evidence type="ECO:0000256" key="2">
    <source>
        <dbReference type="ARBA" id="ARBA00022475"/>
    </source>
</evidence>
<feature type="transmembrane region" description="Helical" evidence="6">
    <location>
        <begin position="646"/>
        <end position="665"/>
    </location>
</feature>
<dbReference type="PANTHER" id="PTHR46795:SF3">
    <property type="entry name" value="ABC TRANSPORTER PERMEASE"/>
    <property type="match status" value="1"/>
</dbReference>
<proteinExistence type="predicted"/>
<dbReference type="InterPro" id="IPR052536">
    <property type="entry name" value="ABC-4_Integral_Memb_Prot"/>
</dbReference>
<keyword evidence="3 6" id="KW-0812">Transmembrane</keyword>
<accession>A0ABS3L7T0</accession>
<keyword evidence="4 6" id="KW-1133">Transmembrane helix</keyword>
<keyword evidence="2" id="KW-1003">Cell membrane</keyword>
<evidence type="ECO:0000256" key="1">
    <source>
        <dbReference type="ARBA" id="ARBA00004651"/>
    </source>
</evidence>
<feature type="transmembrane region" description="Helical" evidence="6">
    <location>
        <begin position="289"/>
        <end position="307"/>
    </location>
</feature>
<protein>
    <submittedName>
        <fullName evidence="8">ABC transporter permease</fullName>
    </submittedName>
</protein>
<evidence type="ECO:0000256" key="4">
    <source>
        <dbReference type="ARBA" id="ARBA00022989"/>
    </source>
</evidence>
<name>A0ABS3L7T0_9ENTE</name>
<feature type="transmembrane region" description="Helical" evidence="6">
    <location>
        <begin position="59"/>
        <end position="77"/>
    </location>
</feature>
<evidence type="ECO:0000313" key="9">
    <source>
        <dbReference type="Proteomes" id="UP000664601"/>
    </source>
</evidence>
<evidence type="ECO:0000256" key="6">
    <source>
        <dbReference type="SAM" id="Phobius"/>
    </source>
</evidence>
<dbReference type="InterPro" id="IPR003838">
    <property type="entry name" value="ABC3_permease_C"/>
</dbReference>
<comment type="subcellular location">
    <subcellularLocation>
        <location evidence="1">Cell membrane</location>
        <topology evidence="1">Multi-pass membrane protein</topology>
    </subcellularLocation>
</comment>